<dbReference type="PROSITE" id="PS00599">
    <property type="entry name" value="AA_TRANSFER_CLASS_2"/>
    <property type="match status" value="1"/>
</dbReference>
<keyword evidence="8 10" id="KW-0663">Pyridoxal phosphate</keyword>
<dbReference type="Gene3D" id="3.90.1150.10">
    <property type="entry name" value="Aspartate Aminotransferase, domain 1"/>
    <property type="match status" value="1"/>
</dbReference>
<evidence type="ECO:0000256" key="4">
    <source>
        <dbReference type="ARBA" id="ARBA00010008"/>
    </source>
</evidence>
<evidence type="ECO:0000313" key="14">
    <source>
        <dbReference type="EMBL" id="MBB4662728.1"/>
    </source>
</evidence>
<protein>
    <recommendedName>
        <fullName evidence="11">8-amino-7-ketopelargonate synthase</fullName>
        <ecNumber evidence="11">2.3.1.47</ecNumber>
    </recommendedName>
</protein>
<feature type="compositionally biased region" description="Basic and acidic residues" evidence="12">
    <location>
        <begin position="495"/>
        <end position="509"/>
    </location>
</feature>
<dbReference type="SUPFAM" id="SSF53383">
    <property type="entry name" value="PLP-dependent transferases"/>
    <property type="match status" value="1"/>
</dbReference>
<dbReference type="UniPathway" id="UPA00078"/>
<keyword evidence="6 11" id="KW-0808">Transferase</keyword>
<evidence type="ECO:0000256" key="6">
    <source>
        <dbReference type="ARBA" id="ARBA00022679"/>
    </source>
</evidence>
<dbReference type="Gene3D" id="3.40.640.10">
    <property type="entry name" value="Type I PLP-dependent aspartate aminotransferase-like (Major domain)"/>
    <property type="match status" value="1"/>
</dbReference>
<dbReference type="Pfam" id="PF00155">
    <property type="entry name" value="Aminotran_1_2"/>
    <property type="match status" value="1"/>
</dbReference>
<dbReference type="InterPro" id="IPR015422">
    <property type="entry name" value="PyrdxlP-dep_Trfase_small"/>
</dbReference>
<comment type="function">
    <text evidence="2 11">Catalyzes the decarboxylative condensation of pimeloyl-[acyl-carrier protein] and L-alanine to produce 8-amino-7-oxononanoate (AON), [acyl-carrier protein], and carbon dioxide.</text>
</comment>
<dbReference type="InterPro" id="IPR001917">
    <property type="entry name" value="Aminotrans_II_pyridoxalP_BS"/>
</dbReference>
<dbReference type="EMBL" id="JACHNU010000002">
    <property type="protein sequence ID" value="MBB4662728.1"/>
    <property type="molecule type" value="Genomic_DNA"/>
</dbReference>
<dbReference type="GO" id="GO:0008710">
    <property type="term" value="F:8-amino-7-oxononanoate synthase activity"/>
    <property type="evidence" value="ECO:0007669"/>
    <property type="project" value="UniProtKB-UniRule"/>
</dbReference>
<dbReference type="EC" id="2.3.1.47" evidence="11"/>
<comment type="catalytic activity">
    <reaction evidence="9 11">
        <text>6-carboxyhexanoyl-[ACP] + L-alanine + H(+) = (8S)-8-amino-7-oxononanoate + holo-[ACP] + CO2</text>
        <dbReference type="Rhea" id="RHEA:42288"/>
        <dbReference type="Rhea" id="RHEA-COMP:9685"/>
        <dbReference type="Rhea" id="RHEA-COMP:9955"/>
        <dbReference type="ChEBI" id="CHEBI:15378"/>
        <dbReference type="ChEBI" id="CHEBI:16526"/>
        <dbReference type="ChEBI" id="CHEBI:57972"/>
        <dbReference type="ChEBI" id="CHEBI:64479"/>
        <dbReference type="ChEBI" id="CHEBI:78846"/>
        <dbReference type="ChEBI" id="CHEBI:149468"/>
        <dbReference type="EC" id="2.3.1.47"/>
    </reaction>
</comment>
<dbReference type="Proteomes" id="UP000585272">
    <property type="component" value="Unassembled WGS sequence"/>
</dbReference>
<evidence type="ECO:0000313" key="15">
    <source>
        <dbReference type="Proteomes" id="UP000585272"/>
    </source>
</evidence>
<comment type="subunit">
    <text evidence="5 11">Homodimer.</text>
</comment>
<dbReference type="PANTHER" id="PTHR13693:SF100">
    <property type="entry name" value="8-AMINO-7-OXONONANOATE SYNTHASE"/>
    <property type="match status" value="1"/>
</dbReference>
<dbReference type="InterPro" id="IPR004839">
    <property type="entry name" value="Aminotransferase_I/II_large"/>
</dbReference>
<dbReference type="RefSeq" id="WP_183342132.1">
    <property type="nucleotide sequence ID" value="NZ_JACHNU010000002.1"/>
</dbReference>
<evidence type="ECO:0000259" key="13">
    <source>
        <dbReference type="Pfam" id="PF00155"/>
    </source>
</evidence>
<keyword evidence="15" id="KW-1185">Reference proteome</keyword>
<keyword evidence="14" id="KW-0012">Acyltransferase</keyword>
<comment type="pathway">
    <text evidence="3 11">Cofactor biosynthesis; biotin biosynthesis.</text>
</comment>
<evidence type="ECO:0000256" key="12">
    <source>
        <dbReference type="SAM" id="MobiDB-lite"/>
    </source>
</evidence>
<evidence type="ECO:0000256" key="10">
    <source>
        <dbReference type="PIRSR" id="PIRSR604723-51"/>
    </source>
</evidence>
<evidence type="ECO:0000256" key="8">
    <source>
        <dbReference type="ARBA" id="ARBA00022898"/>
    </source>
</evidence>
<organism evidence="14 15">
    <name type="scientific">Conexibacter arvalis</name>
    <dbReference type="NCBI Taxonomy" id="912552"/>
    <lineage>
        <taxon>Bacteria</taxon>
        <taxon>Bacillati</taxon>
        <taxon>Actinomycetota</taxon>
        <taxon>Thermoleophilia</taxon>
        <taxon>Solirubrobacterales</taxon>
        <taxon>Conexibacteraceae</taxon>
        <taxon>Conexibacter</taxon>
    </lineage>
</organism>
<comment type="caution">
    <text evidence="14">The sequence shown here is derived from an EMBL/GenBank/DDBJ whole genome shotgun (WGS) entry which is preliminary data.</text>
</comment>
<proteinExistence type="inferred from homology"/>
<comment type="cofactor">
    <cofactor evidence="1 10 11">
        <name>pyridoxal 5'-phosphate</name>
        <dbReference type="ChEBI" id="CHEBI:597326"/>
    </cofactor>
</comment>
<evidence type="ECO:0000256" key="9">
    <source>
        <dbReference type="ARBA" id="ARBA00047715"/>
    </source>
</evidence>
<keyword evidence="7" id="KW-0093">Biotin biosynthesis</keyword>
<feature type="compositionally biased region" description="Low complexity" evidence="12">
    <location>
        <begin position="427"/>
        <end position="460"/>
    </location>
</feature>
<evidence type="ECO:0000256" key="2">
    <source>
        <dbReference type="ARBA" id="ARBA00002513"/>
    </source>
</evidence>
<feature type="modified residue" description="N6-(pyridoxal phosphate)lysine" evidence="10">
    <location>
        <position position="235"/>
    </location>
</feature>
<feature type="domain" description="Aminotransferase class I/classII large" evidence="13">
    <location>
        <begin position="37"/>
        <end position="378"/>
    </location>
</feature>
<dbReference type="InterPro" id="IPR004723">
    <property type="entry name" value="AONS_Archaea/Proteobacteria"/>
</dbReference>
<evidence type="ECO:0000256" key="1">
    <source>
        <dbReference type="ARBA" id="ARBA00001933"/>
    </source>
</evidence>
<dbReference type="GO" id="GO:0009102">
    <property type="term" value="P:biotin biosynthetic process"/>
    <property type="evidence" value="ECO:0007669"/>
    <property type="project" value="UniProtKB-UniRule"/>
</dbReference>
<evidence type="ECO:0000256" key="7">
    <source>
        <dbReference type="ARBA" id="ARBA00022756"/>
    </source>
</evidence>
<dbReference type="AlphaFoldDB" id="A0A840IFF7"/>
<dbReference type="InterPro" id="IPR050087">
    <property type="entry name" value="AON_synthase_class-II"/>
</dbReference>
<feature type="region of interest" description="Disordered" evidence="12">
    <location>
        <begin position="426"/>
        <end position="530"/>
    </location>
</feature>
<gene>
    <name evidence="14" type="ORF">BDZ31_002314</name>
</gene>
<evidence type="ECO:0000256" key="3">
    <source>
        <dbReference type="ARBA" id="ARBA00004746"/>
    </source>
</evidence>
<evidence type="ECO:0000256" key="11">
    <source>
        <dbReference type="RuleBase" id="RU003693"/>
    </source>
</evidence>
<sequence length="530" mass="55837">MIEIEARLDELEQLGLARRTRLVSGPQGPRVVLDGKPVLLLCSNNYLGLADHPAVREAAADAAMRWGVGAGASRLVSGTMTIHRRLEERLAAFERRQAALLFGSGYLANVGVVSALARAGDVVFSDELNHASIVDGCRLSRADVFIYEHGDVEHLEWGLREADGRGALIVTDGVFSMDGDVAPLPELVELAQRYDVRLVVDEAHGTGTLGPGGRGAVAEAGCEDGVDVIVGTLGKALGSYGAYVACDLQMAKYLVNASRALIYSTAPGPPAVAGALAALSLLEEQPRRVEKLQANAALLRSELATAGFEVDADARTPIVPLVFGEAELAVRTCEKALERGVFAQAIRPPTVPLGSSRLRLAVMASHSKSELRDAARALAQAATAAGIRPEELRRQHAAAQELEPLPAGDGRFRDVDDADGRFRDFADAVAAPPRSRPAAVVGGSRDALGAADPSAAPPGDGARRGRARPATLWDDGDGELWVERRKPAAGGARPFDGERDDRPARRDAQRPPAPAIFDAEAPGALVEHAA</sequence>
<reference evidence="14 15" key="1">
    <citation type="submission" date="2020-08" db="EMBL/GenBank/DDBJ databases">
        <title>Genomic Encyclopedia of Archaeal and Bacterial Type Strains, Phase II (KMG-II): from individual species to whole genera.</title>
        <authorList>
            <person name="Goeker M."/>
        </authorList>
    </citation>
    <scope>NUCLEOTIDE SEQUENCE [LARGE SCALE GENOMIC DNA]</scope>
    <source>
        <strain evidence="14 15">DSM 23288</strain>
    </source>
</reference>
<accession>A0A840IFF7</accession>
<dbReference type="InterPro" id="IPR015424">
    <property type="entry name" value="PyrdxlP-dep_Trfase"/>
</dbReference>
<dbReference type="InterPro" id="IPR015421">
    <property type="entry name" value="PyrdxlP-dep_Trfase_major"/>
</dbReference>
<evidence type="ECO:0000256" key="5">
    <source>
        <dbReference type="ARBA" id="ARBA00011738"/>
    </source>
</evidence>
<dbReference type="PANTHER" id="PTHR13693">
    <property type="entry name" value="CLASS II AMINOTRANSFERASE/8-AMINO-7-OXONONANOATE SYNTHASE"/>
    <property type="match status" value="1"/>
</dbReference>
<name>A0A840IFF7_9ACTN</name>
<dbReference type="CDD" id="cd06454">
    <property type="entry name" value="KBL_like"/>
    <property type="match status" value="1"/>
</dbReference>
<dbReference type="GO" id="GO:0030170">
    <property type="term" value="F:pyridoxal phosphate binding"/>
    <property type="evidence" value="ECO:0007669"/>
    <property type="project" value="InterPro"/>
</dbReference>
<comment type="similarity">
    <text evidence="4 11">Belongs to the class-II pyridoxal-phosphate-dependent aminotransferase family. BioF subfamily.</text>
</comment>
<dbReference type="NCBIfam" id="TIGR00858">
    <property type="entry name" value="bioF"/>
    <property type="match status" value="1"/>
</dbReference>